<dbReference type="InterPro" id="IPR005543">
    <property type="entry name" value="PASTA_dom"/>
</dbReference>
<feature type="transmembrane region" description="Helical" evidence="1">
    <location>
        <begin position="40"/>
        <end position="62"/>
    </location>
</feature>
<accession>A0ABP9P682</accession>
<gene>
    <name evidence="3" type="ORF">GCM10023340_01860</name>
</gene>
<keyword evidence="1" id="KW-1133">Transmembrane helix</keyword>
<keyword evidence="1" id="KW-0812">Transmembrane</keyword>
<sequence length="454" mass="46273">MTDRDVLARLDDALEPLLPPGPPPVTDLVVRGRSVRRRRAGVRAGLAAAVAVVAVVVGLSVVGRPGPVVEPPSSSATTDASVPDGWRLVGLDGVMVYLPADWRPRSCGSGTLAYGPVLGTSSGGTGCTDVVLLRPVVFGDMALQTEPLNGLEVVRYDRTCDDTPDAPAALCAPEHRTTIAVPDRGVELVVTASGEAAVDLAERIVATLRPMPEGSTAVPAVPVPGEFARVCKAVFGAGLVLGRAGLDQQVCGAMYVGPPITLVPAPGTVVPNGSVVEVENRIALGGVSVAVPRDWVPEVCAAGQVGFVPSGIDNCESESVELTRATTTPRGTAVERGGFEVIEQDWSCPTNAFCVVSFRTTLTVVDAGVQVVVSVDDRAVIDQIIASLAPIPDGLVAVPPLRARASAAEAEEILAAAGLVGVPERTAATAVTTNPAPGTLVSPGTEIGLVSATG</sequence>
<dbReference type="PROSITE" id="PS51178">
    <property type="entry name" value="PASTA"/>
    <property type="match status" value="1"/>
</dbReference>
<evidence type="ECO:0000256" key="1">
    <source>
        <dbReference type="SAM" id="Phobius"/>
    </source>
</evidence>
<feature type="domain" description="PASTA" evidence="2">
    <location>
        <begin position="391"/>
        <end position="453"/>
    </location>
</feature>
<keyword evidence="4" id="KW-1185">Reference proteome</keyword>
<protein>
    <recommendedName>
        <fullName evidence="2">PASTA domain-containing protein</fullName>
    </recommendedName>
</protein>
<organism evidence="3 4">
    <name type="scientific">Nocardioides marinquilinus</name>
    <dbReference type="NCBI Taxonomy" id="1210400"/>
    <lineage>
        <taxon>Bacteria</taxon>
        <taxon>Bacillati</taxon>
        <taxon>Actinomycetota</taxon>
        <taxon>Actinomycetes</taxon>
        <taxon>Propionibacteriales</taxon>
        <taxon>Nocardioidaceae</taxon>
        <taxon>Nocardioides</taxon>
    </lineage>
</organism>
<name>A0ABP9P682_9ACTN</name>
<proteinExistence type="predicted"/>
<reference evidence="4" key="1">
    <citation type="journal article" date="2019" name="Int. J. Syst. Evol. Microbiol.">
        <title>The Global Catalogue of Microorganisms (GCM) 10K type strain sequencing project: providing services to taxonomists for standard genome sequencing and annotation.</title>
        <authorList>
            <consortium name="The Broad Institute Genomics Platform"/>
            <consortium name="The Broad Institute Genome Sequencing Center for Infectious Disease"/>
            <person name="Wu L."/>
            <person name="Ma J."/>
        </authorList>
    </citation>
    <scope>NUCLEOTIDE SEQUENCE [LARGE SCALE GENOMIC DNA]</scope>
    <source>
        <strain evidence="4">JCM 18459</strain>
    </source>
</reference>
<keyword evidence="1" id="KW-0472">Membrane</keyword>
<evidence type="ECO:0000313" key="3">
    <source>
        <dbReference type="EMBL" id="GAA5140937.1"/>
    </source>
</evidence>
<evidence type="ECO:0000313" key="4">
    <source>
        <dbReference type="Proteomes" id="UP001500221"/>
    </source>
</evidence>
<dbReference type="Proteomes" id="UP001500221">
    <property type="component" value="Unassembled WGS sequence"/>
</dbReference>
<evidence type="ECO:0000259" key="2">
    <source>
        <dbReference type="PROSITE" id="PS51178"/>
    </source>
</evidence>
<dbReference type="EMBL" id="BAABKG010000001">
    <property type="protein sequence ID" value="GAA5140937.1"/>
    <property type="molecule type" value="Genomic_DNA"/>
</dbReference>
<comment type="caution">
    <text evidence="3">The sequence shown here is derived from an EMBL/GenBank/DDBJ whole genome shotgun (WGS) entry which is preliminary data.</text>
</comment>